<dbReference type="PANTHER" id="PTHR33116:SF78">
    <property type="entry name" value="OS12G0587133 PROTEIN"/>
    <property type="match status" value="1"/>
</dbReference>
<feature type="domain" description="Reverse transcriptase zinc-binding" evidence="2">
    <location>
        <begin position="115"/>
        <end position="187"/>
    </location>
</feature>
<name>A0A8T0VC26_PANVG</name>
<evidence type="ECO:0000256" key="1">
    <source>
        <dbReference type="SAM" id="SignalP"/>
    </source>
</evidence>
<proteinExistence type="predicted"/>
<comment type="caution">
    <text evidence="3">The sequence shown here is derived from an EMBL/GenBank/DDBJ whole genome shotgun (WGS) entry which is preliminary data.</text>
</comment>
<feature type="signal peptide" evidence="1">
    <location>
        <begin position="1"/>
        <end position="24"/>
    </location>
</feature>
<dbReference type="Proteomes" id="UP000823388">
    <property type="component" value="Chromosome 2N"/>
</dbReference>
<evidence type="ECO:0000259" key="2">
    <source>
        <dbReference type="Pfam" id="PF13966"/>
    </source>
</evidence>
<gene>
    <name evidence="3" type="ORF">PVAP13_2NG078346</name>
</gene>
<keyword evidence="4" id="KW-1185">Reference proteome</keyword>
<evidence type="ECO:0000313" key="4">
    <source>
        <dbReference type="Proteomes" id="UP000823388"/>
    </source>
</evidence>
<dbReference type="AlphaFoldDB" id="A0A8T0VC26"/>
<reference evidence="3" key="1">
    <citation type="submission" date="2020-05" db="EMBL/GenBank/DDBJ databases">
        <title>WGS assembly of Panicum virgatum.</title>
        <authorList>
            <person name="Lovell J.T."/>
            <person name="Jenkins J."/>
            <person name="Shu S."/>
            <person name="Juenger T.E."/>
            <person name="Schmutz J."/>
        </authorList>
    </citation>
    <scope>NUCLEOTIDE SEQUENCE</scope>
    <source>
        <strain evidence="3">AP13</strain>
    </source>
</reference>
<organism evidence="3 4">
    <name type="scientific">Panicum virgatum</name>
    <name type="common">Blackwell switchgrass</name>
    <dbReference type="NCBI Taxonomy" id="38727"/>
    <lineage>
        <taxon>Eukaryota</taxon>
        <taxon>Viridiplantae</taxon>
        <taxon>Streptophyta</taxon>
        <taxon>Embryophyta</taxon>
        <taxon>Tracheophyta</taxon>
        <taxon>Spermatophyta</taxon>
        <taxon>Magnoliopsida</taxon>
        <taxon>Liliopsida</taxon>
        <taxon>Poales</taxon>
        <taxon>Poaceae</taxon>
        <taxon>PACMAD clade</taxon>
        <taxon>Panicoideae</taxon>
        <taxon>Panicodae</taxon>
        <taxon>Paniceae</taxon>
        <taxon>Panicinae</taxon>
        <taxon>Panicum</taxon>
        <taxon>Panicum sect. Hiantes</taxon>
    </lineage>
</organism>
<dbReference type="PANTHER" id="PTHR33116">
    <property type="entry name" value="REVERSE TRANSCRIPTASE ZINC-BINDING DOMAIN-CONTAINING PROTEIN-RELATED-RELATED"/>
    <property type="match status" value="1"/>
</dbReference>
<protein>
    <recommendedName>
        <fullName evidence="2">Reverse transcriptase zinc-binding domain-containing protein</fullName>
    </recommendedName>
</protein>
<accession>A0A8T0VC26</accession>
<feature type="chain" id="PRO_5035837897" description="Reverse transcriptase zinc-binding domain-containing protein" evidence="1">
    <location>
        <begin position="25"/>
        <end position="285"/>
    </location>
</feature>
<sequence>MVRFVLVPIYLLVALKVPKWFIKAIDKIRRSFLWKGRKEVNGGCCLVAWEKIMGPLELGGLGIHNLEVMGWAQQMRWLWIEKTKPDRQWAGLEIPVHSNTSAMFAISVVTNVGNGENTLFWSECLSKSWAPGKCKTFIWLAIRNRCWTADRLQKRGLPYSDHCPLCDQEEEMVQHILTTCVFARQFWFAVLQPLNLVALVPSRRTVSLANWWLRAWRKLPEQHKKGFNSLVMLGAWIIWKHHNACVFDVLAPRLQVALQAYKDELQLWIAAGAKGLRALRVRQID</sequence>
<dbReference type="Pfam" id="PF13966">
    <property type="entry name" value="zf-RVT"/>
    <property type="match status" value="1"/>
</dbReference>
<keyword evidence="1" id="KW-0732">Signal</keyword>
<dbReference type="InterPro" id="IPR026960">
    <property type="entry name" value="RVT-Znf"/>
</dbReference>
<dbReference type="EMBL" id="CM029040">
    <property type="protein sequence ID" value="KAG2632338.1"/>
    <property type="molecule type" value="Genomic_DNA"/>
</dbReference>
<evidence type="ECO:0000313" key="3">
    <source>
        <dbReference type="EMBL" id="KAG2632338.1"/>
    </source>
</evidence>